<gene>
    <name evidence="4" type="ORF">FMEXI_2677</name>
</gene>
<dbReference type="InterPro" id="IPR003593">
    <property type="entry name" value="AAA+_ATPase"/>
</dbReference>
<keyword evidence="5" id="KW-1185">Reference proteome</keyword>
<sequence>MTGPAPPTYPPTPPPQGTKRKASDAAPTSENDDQSQTFPPLPKRTQREASFLSVSSGDGHDDDALHHPLAPPGARPVINAEPTLSPEQRQLVDAIVYGQRNVFFTGSAGCGKSTVLRTAIRELREQQRVTICAPTGRAAVQIGGMTTYSYMGWAPKLFEGGIKALKDASWKMTVRKRLRRTNVLIIDEISMVSSDFLNRMNACLKEVRADKAHLPFGGIKVIVTGDFCQLAPVNPFEFCYNCGARLTVNKVTGIYRCPKSSGHGPWTDEDKWAFRSSAWAEANFACFNLSEIHRQNDPVFVRMLEKCRLGFPFTENDIDLLMNHNCEVEDAPQLFCTRKEVDPINKGKFNAIMGFPKRQYRVLDGFDCRERHKYEYQRYFNTLPNNTLAVHENHPLDPVVNLKETMQVMLQVNLDIRAGLVNGSQGVICGWERIDLARLPELIGDHSDVREHFVREFTIEHLRLYPDEEDQVWPVVRFNNGKTRTIYPWCVANPVGLEEPFSFLHITQIPLVPGWAITVHKSQGMTLERVIVNLTEAFAEGQVYVALSRATSLRGLKVAGSAQGLTVGEGGNEEVRQFLADTFGTGKFEQLEEREPDES</sequence>
<dbReference type="PANTHER" id="PTHR47642">
    <property type="entry name" value="ATP-DEPENDENT DNA HELICASE"/>
    <property type="match status" value="1"/>
</dbReference>
<keyword evidence="1" id="KW-0233">DNA recombination</keyword>
<keyword evidence="1" id="KW-0378">Hydrolase</keyword>
<dbReference type="GO" id="GO:0016787">
    <property type="term" value="F:hydrolase activity"/>
    <property type="evidence" value="ECO:0007669"/>
    <property type="project" value="UniProtKB-KW"/>
</dbReference>
<dbReference type="PANTHER" id="PTHR47642:SF5">
    <property type="entry name" value="ATP-DEPENDENT DNA HELICASE"/>
    <property type="match status" value="1"/>
</dbReference>
<dbReference type="Pfam" id="PF05970">
    <property type="entry name" value="PIF1"/>
    <property type="match status" value="1"/>
</dbReference>
<comment type="similarity">
    <text evidence="1">Belongs to the helicase family.</text>
</comment>
<protein>
    <recommendedName>
        <fullName evidence="1">ATP-dependent DNA helicase</fullName>
        <ecNumber evidence="1">5.6.2.3</ecNumber>
    </recommendedName>
</protein>
<evidence type="ECO:0000256" key="2">
    <source>
        <dbReference type="SAM" id="MobiDB-lite"/>
    </source>
</evidence>
<keyword evidence="1" id="KW-0067">ATP-binding</keyword>
<dbReference type="InterPro" id="IPR027417">
    <property type="entry name" value="P-loop_NTPase"/>
</dbReference>
<dbReference type="SUPFAM" id="SSF52540">
    <property type="entry name" value="P-loop containing nucleoside triphosphate hydrolases"/>
    <property type="match status" value="2"/>
</dbReference>
<keyword evidence="1" id="KW-0547">Nucleotide-binding</keyword>
<keyword evidence="1 4" id="KW-0347">Helicase</keyword>
<comment type="caution">
    <text evidence="4">The sequence shown here is derived from an EMBL/GenBank/DDBJ whole genome shotgun (WGS) entry which is preliminary data.</text>
</comment>
<feature type="region of interest" description="Disordered" evidence="2">
    <location>
        <begin position="1"/>
        <end position="80"/>
    </location>
</feature>
<feature type="domain" description="AAA+ ATPase" evidence="3">
    <location>
        <begin position="98"/>
        <end position="248"/>
    </location>
</feature>
<evidence type="ECO:0000313" key="5">
    <source>
        <dbReference type="Proteomes" id="UP000522262"/>
    </source>
</evidence>
<organism evidence="4 5">
    <name type="scientific">Fusarium mexicanum</name>
    <dbReference type="NCBI Taxonomy" id="751941"/>
    <lineage>
        <taxon>Eukaryota</taxon>
        <taxon>Fungi</taxon>
        <taxon>Dikarya</taxon>
        <taxon>Ascomycota</taxon>
        <taxon>Pezizomycotina</taxon>
        <taxon>Sordariomycetes</taxon>
        <taxon>Hypocreomycetidae</taxon>
        <taxon>Hypocreales</taxon>
        <taxon>Nectriaceae</taxon>
        <taxon>Fusarium</taxon>
        <taxon>Fusarium fujikuroi species complex</taxon>
    </lineage>
</organism>
<dbReference type="GO" id="GO:0006281">
    <property type="term" value="P:DNA repair"/>
    <property type="evidence" value="ECO:0007669"/>
    <property type="project" value="UniProtKB-KW"/>
</dbReference>
<dbReference type="EMBL" id="JAAOAM010000058">
    <property type="protein sequence ID" value="KAF5552897.1"/>
    <property type="molecule type" value="Genomic_DNA"/>
</dbReference>
<name>A0A8H5JD02_9HYPO</name>
<dbReference type="EC" id="5.6.2.3" evidence="1"/>
<dbReference type="GO" id="GO:0043139">
    <property type="term" value="F:5'-3' DNA helicase activity"/>
    <property type="evidence" value="ECO:0007669"/>
    <property type="project" value="UniProtKB-EC"/>
</dbReference>
<dbReference type="InterPro" id="IPR010285">
    <property type="entry name" value="DNA_helicase_pif1-like_DEAD"/>
</dbReference>
<evidence type="ECO:0000256" key="1">
    <source>
        <dbReference type="RuleBase" id="RU363044"/>
    </source>
</evidence>
<keyword evidence="1" id="KW-0227">DNA damage</keyword>
<dbReference type="GO" id="GO:0000723">
    <property type="term" value="P:telomere maintenance"/>
    <property type="evidence" value="ECO:0007669"/>
    <property type="project" value="InterPro"/>
</dbReference>
<evidence type="ECO:0000313" key="4">
    <source>
        <dbReference type="EMBL" id="KAF5552897.1"/>
    </source>
</evidence>
<proteinExistence type="inferred from homology"/>
<comment type="catalytic activity">
    <reaction evidence="1">
        <text>ATP + H2O = ADP + phosphate + H(+)</text>
        <dbReference type="Rhea" id="RHEA:13065"/>
        <dbReference type="ChEBI" id="CHEBI:15377"/>
        <dbReference type="ChEBI" id="CHEBI:15378"/>
        <dbReference type="ChEBI" id="CHEBI:30616"/>
        <dbReference type="ChEBI" id="CHEBI:43474"/>
        <dbReference type="ChEBI" id="CHEBI:456216"/>
        <dbReference type="EC" id="5.6.2.3"/>
    </reaction>
</comment>
<evidence type="ECO:0000259" key="3">
    <source>
        <dbReference type="SMART" id="SM00382"/>
    </source>
</evidence>
<dbReference type="Gene3D" id="3.40.50.300">
    <property type="entry name" value="P-loop containing nucleotide triphosphate hydrolases"/>
    <property type="match status" value="2"/>
</dbReference>
<feature type="compositionally biased region" description="Polar residues" evidence="2">
    <location>
        <begin position="26"/>
        <end position="38"/>
    </location>
</feature>
<comment type="cofactor">
    <cofactor evidence="1">
        <name>Mg(2+)</name>
        <dbReference type="ChEBI" id="CHEBI:18420"/>
    </cofactor>
</comment>
<dbReference type="Proteomes" id="UP000522262">
    <property type="component" value="Unassembled WGS sequence"/>
</dbReference>
<dbReference type="GO" id="GO:0005524">
    <property type="term" value="F:ATP binding"/>
    <property type="evidence" value="ECO:0007669"/>
    <property type="project" value="UniProtKB-KW"/>
</dbReference>
<accession>A0A8H5JD02</accession>
<feature type="compositionally biased region" description="Pro residues" evidence="2">
    <location>
        <begin position="1"/>
        <end position="16"/>
    </location>
</feature>
<keyword evidence="1" id="KW-0234">DNA repair</keyword>
<dbReference type="AlphaFoldDB" id="A0A8H5JD02"/>
<reference evidence="4 5" key="1">
    <citation type="submission" date="2020-05" db="EMBL/GenBank/DDBJ databases">
        <title>Identification and distribution of gene clusters putatively required for synthesis of sphingolipid metabolism inhibitors in phylogenetically diverse species of the filamentous fungus Fusarium.</title>
        <authorList>
            <person name="Kim H.-S."/>
            <person name="Busman M."/>
            <person name="Brown D.W."/>
            <person name="Divon H."/>
            <person name="Uhlig S."/>
            <person name="Proctor R.H."/>
        </authorList>
    </citation>
    <scope>NUCLEOTIDE SEQUENCE [LARGE SCALE GENOMIC DNA]</scope>
    <source>
        <strain evidence="4 5">NRRL 53147</strain>
    </source>
</reference>
<dbReference type="GO" id="GO:0006310">
    <property type="term" value="P:DNA recombination"/>
    <property type="evidence" value="ECO:0007669"/>
    <property type="project" value="UniProtKB-KW"/>
</dbReference>
<dbReference type="InterPro" id="IPR051055">
    <property type="entry name" value="PIF1_helicase"/>
</dbReference>
<dbReference type="SMART" id="SM00382">
    <property type="entry name" value="AAA"/>
    <property type="match status" value="1"/>
</dbReference>
<dbReference type="CDD" id="cd18809">
    <property type="entry name" value="SF1_C_RecD"/>
    <property type="match status" value="1"/>
</dbReference>